<dbReference type="PANTHER" id="PTHR13812">
    <property type="entry name" value="KETIMINE REDUCTASE MU-CRYSTALLIN"/>
    <property type="match status" value="1"/>
</dbReference>
<reference evidence="1" key="1">
    <citation type="submission" date="2018-05" db="EMBL/GenBank/DDBJ databases">
        <authorList>
            <person name="Lanie J.A."/>
            <person name="Ng W.-L."/>
            <person name="Kazmierczak K.M."/>
            <person name="Andrzejewski T.M."/>
            <person name="Davidsen T.M."/>
            <person name="Wayne K.J."/>
            <person name="Tettelin H."/>
            <person name="Glass J.I."/>
            <person name="Rusch D."/>
            <person name="Podicherti R."/>
            <person name="Tsui H.-C.T."/>
            <person name="Winkler M.E."/>
        </authorList>
    </citation>
    <scope>NUCLEOTIDE SEQUENCE</scope>
</reference>
<gene>
    <name evidence="1" type="ORF">METZ01_LOCUS71084</name>
</gene>
<accession>A0A381TQC8</accession>
<dbReference type="Pfam" id="PF02423">
    <property type="entry name" value="OCD_Mu_crystall"/>
    <property type="match status" value="1"/>
</dbReference>
<evidence type="ECO:0008006" key="2">
    <source>
        <dbReference type="Google" id="ProtNLM"/>
    </source>
</evidence>
<protein>
    <recommendedName>
        <fullName evidence="2">Ornithine cyclodeaminase</fullName>
    </recommendedName>
</protein>
<proteinExistence type="predicted"/>
<dbReference type="InterPro" id="IPR036291">
    <property type="entry name" value="NAD(P)-bd_dom_sf"/>
</dbReference>
<dbReference type="PANTHER" id="PTHR13812:SF19">
    <property type="entry name" value="KETIMINE REDUCTASE MU-CRYSTALLIN"/>
    <property type="match status" value="1"/>
</dbReference>
<evidence type="ECO:0000313" key="1">
    <source>
        <dbReference type="EMBL" id="SVA18230.1"/>
    </source>
</evidence>
<dbReference type="InterPro" id="IPR003462">
    <property type="entry name" value="ODC_Mu_crystall"/>
</dbReference>
<dbReference type="EMBL" id="UINC01004980">
    <property type="protein sequence ID" value="SVA18230.1"/>
    <property type="molecule type" value="Genomic_DNA"/>
</dbReference>
<organism evidence="1">
    <name type="scientific">marine metagenome</name>
    <dbReference type="NCBI Taxonomy" id="408172"/>
    <lineage>
        <taxon>unclassified sequences</taxon>
        <taxon>metagenomes</taxon>
        <taxon>ecological metagenomes</taxon>
    </lineage>
</organism>
<name>A0A381TQC8_9ZZZZ</name>
<dbReference type="GO" id="GO:0005737">
    <property type="term" value="C:cytoplasm"/>
    <property type="evidence" value="ECO:0007669"/>
    <property type="project" value="TreeGrafter"/>
</dbReference>
<sequence length="224" mass="24326">MLYKGYLTEIRTVLVGALAAENLSNPGIKTVGIIGAGAQARLQAQALKLVRKFEHLQVWSIVPEEVEDYRNEMETVLGVPVTVQTERNTLVETSDLIVTTTPSREPLIEADWVRPGTHITAMGSDQAEKNELTPELLKKADCFVCDRISQSETLGEMHHAKDAGITPETIAELGSVISGKSSGRQSEADITICDLTGTGVQDTAIAVYAFEQATKLNFGKIIEE</sequence>
<dbReference type="AlphaFoldDB" id="A0A381TQC8"/>
<dbReference type="SUPFAM" id="SSF51735">
    <property type="entry name" value="NAD(P)-binding Rossmann-fold domains"/>
    <property type="match status" value="1"/>
</dbReference>
<dbReference type="Gene3D" id="3.40.50.720">
    <property type="entry name" value="NAD(P)-binding Rossmann-like Domain"/>
    <property type="match status" value="1"/>
</dbReference>